<feature type="transmembrane region" description="Helical" evidence="1">
    <location>
        <begin position="61"/>
        <end position="79"/>
    </location>
</feature>
<proteinExistence type="predicted"/>
<reference evidence="3" key="1">
    <citation type="submission" date="2019-07" db="EMBL/GenBank/DDBJ databases">
        <title>Complete Genome Sequences of Vibrion rotiferianus strain AM7.</title>
        <authorList>
            <person name="Miyazaki K."/>
            <person name="Wiseschart A."/>
            <person name="Pootanakit K."/>
            <person name="Ishimori K."/>
            <person name="Kitahara K."/>
        </authorList>
    </citation>
    <scope>NUCLEOTIDE SEQUENCE [LARGE SCALE GENOMIC DNA]</scope>
    <source>
        <strain evidence="3">AM7</strain>
    </source>
</reference>
<keyword evidence="1" id="KW-0472">Membrane</keyword>
<accession>A0A510IE03</accession>
<name>A0A510IE03_9VIBR</name>
<organism evidence="2 3">
    <name type="scientific">Vibrio rotiferianus</name>
    <dbReference type="NCBI Taxonomy" id="190895"/>
    <lineage>
        <taxon>Bacteria</taxon>
        <taxon>Pseudomonadati</taxon>
        <taxon>Pseudomonadota</taxon>
        <taxon>Gammaproteobacteria</taxon>
        <taxon>Vibrionales</taxon>
        <taxon>Vibrionaceae</taxon>
        <taxon>Vibrio</taxon>
    </lineage>
</organism>
<keyword evidence="1" id="KW-0812">Transmembrane</keyword>
<evidence type="ECO:0000313" key="3">
    <source>
        <dbReference type="Proteomes" id="UP000315115"/>
    </source>
</evidence>
<evidence type="ECO:0000256" key="1">
    <source>
        <dbReference type="SAM" id="Phobius"/>
    </source>
</evidence>
<gene>
    <name evidence="2" type="ORF">VroAM7_46880</name>
</gene>
<protein>
    <submittedName>
        <fullName evidence="2">Uncharacterized protein</fullName>
    </submittedName>
</protein>
<sequence length="89" mass="10808">MLYYLLLKSPSFTKYKLNVLFKILIAIYMAHSVFRVFSCIFYSENNSFIRDKALYEYEFKVLAAFLFISSFYMMLYSYQRVKGSYNKYL</sequence>
<feature type="transmembrane region" description="Helical" evidence="1">
    <location>
        <begin position="20"/>
        <end position="41"/>
    </location>
</feature>
<dbReference type="EMBL" id="AP019799">
    <property type="protein sequence ID" value="BBL92035.1"/>
    <property type="molecule type" value="Genomic_DNA"/>
</dbReference>
<dbReference type="Proteomes" id="UP000315115">
    <property type="component" value="Chromosome 2"/>
</dbReference>
<evidence type="ECO:0000313" key="2">
    <source>
        <dbReference type="EMBL" id="BBL92035.1"/>
    </source>
</evidence>
<keyword evidence="1" id="KW-1133">Transmembrane helix</keyword>
<dbReference type="AlphaFoldDB" id="A0A510IE03"/>